<dbReference type="Proteomes" id="UP001500363">
    <property type="component" value="Unassembled WGS sequence"/>
</dbReference>
<evidence type="ECO:0000313" key="2">
    <source>
        <dbReference type="EMBL" id="GAA1557437.1"/>
    </source>
</evidence>
<gene>
    <name evidence="2" type="ORF">GCM10009741_72760</name>
</gene>
<dbReference type="Gene3D" id="3.10.450.50">
    <property type="match status" value="1"/>
</dbReference>
<sequence>MRPTLAAGAGRGKRVLGMDADRLREIERERLRALVAADLAVAMPLHAEDFRIATPSGLVWTKDEYLGGIGNGQIDYRRFEATSEIEVMLEARLAVLRYRSAIEISVEGNPPARLEAWHLDVYRAGIDGSWQVRWSQATAIS</sequence>
<evidence type="ECO:0000313" key="3">
    <source>
        <dbReference type="Proteomes" id="UP001500363"/>
    </source>
</evidence>
<organism evidence="2 3">
    <name type="scientific">Kribbella lupini</name>
    <dbReference type="NCBI Taxonomy" id="291602"/>
    <lineage>
        <taxon>Bacteria</taxon>
        <taxon>Bacillati</taxon>
        <taxon>Actinomycetota</taxon>
        <taxon>Actinomycetes</taxon>
        <taxon>Propionibacteriales</taxon>
        <taxon>Kribbellaceae</taxon>
        <taxon>Kribbella</taxon>
    </lineage>
</organism>
<name>A0ABN2CJD4_9ACTN</name>
<dbReference type="InterPro" id="IPR032710">
    <property type="entry name" value="NTF2-like_dom_sf"/>
</dbReference>
<reference evidence="2 3" key="1">
    <citation type="journal article" date="2019" name="Int. J. Syst. Evol. Microbiol.">
        <title>The Global Catalogue of Microorganisms (GCM) 10K type strain sequencing project: providing services to taxonomists for standard genome sequencing and annotation.</title>
        <authorList>
            <consortium name="The Broad Institute Genomics Platform"/>
            <consortium name="The Broad Institute Genome Sequencing Center for Infectious Disease"/>
            <person name="Wu L."/>
            <person name="Ma J."/>
        </authorList>
    </citation>
    <scope>NUCLEOTIDE SEQUENCE [LARGE SCALE GENOMIC DNA]</scope>
    <source>
        <strain evidence="2 3">JCM 14303</strain>
    </source>
</reference>
<dbReference type="SUPFAM" id="SSF54427">
    <property type="entry name" value="NTF2-like"/>
    <property type="match status" value="1"/>
</dbReference>
<comment type="caution">
    <text evidence="2">The sequence shown here is derived from an EMBL/GenBank/DDBJ whole genome shotgun (WGS) entry which is preliminary data.</text>
</comment>
<protein>
    <recommendedName>
        <fullName evidence="1">DUF4440 domain-containing protein</fullName>
    </recommendedName>
</protein>
<feature type="domain" description="DUF4440" evidence="1">
    <location>
        <begin position="23"/>
        <end position="132"/>
    </location>
</feature>
<dbReference type="EMBL" id="BAAANC010000004">
    <property type="protein sequence ID" value="GAA1557437.1"/>
    <property type="molecule type" value="Genomic_DNA"/>
</dbReference>
<evidence type="ECO:0000259" key="1">
    <source>
        <dbReference type="Pfam" id="PF14534"/>
    </source>
</evidence>
<dbReference type="InterPro" id="IPR027843">
    <property type="entry name" value="DUF4440"/>
</dbReference>
<keyword evidence="3" id="KW-1185">Reference proteome</keyword>
<accession>A0ABN2CJD4</accession>
<dbReference type="Pfam" id="PF14534">
    <property type="entry name" value="DUF4440"/>
    <property type="match status" value="1"/>
</dbReference>
<proteinExistence type="predicted"/>